<accession>A0A1G2FHU8</accession>
<reference evidence="1 2" key="1">
    <citation type="journal article" date="2016" name="Nat. Commun.">
        <title>Thousands of microbial genomes shed light on interconnected biogeochemical processes in an aquifer system.</title>
        <authorList>
            <person name="Anantharaman K."/>
            <person name="Brown C.T."/>
            <person name="Hug L.A."/>
            <person name="Sharon I."/>
            <person name="Castelle C.J."/>
            <person name="Probst A.J."/>
            <person name="Thomas B.C."/>
            <person name="Singh A."/>
            <person name="Wilkins M.J."/>
            <person name="Karaoz U."/>
            <person name="Brodie E.L."/>
            <person name="Williams K.H."/>
            <person name="Hubbard S.S."/>
            <person name="Banfield J.F."/>
        </authorList>
    </citation>
    <scope>NUCLEOTIDE SEQUENCE [LARGE SCALE GENOMIC DNA]</scope>
</reference>
<dbReference type="Proteomes" id="UP000177061">
    <property type="component" value="Unassembled WGS sequence"/>
</dbReference>
<dbReference type="EMBL" id="MHNB01000010">
    <property type="protein sequence ID" value="OGZ37362.1"/>
    <property type="molecule type" value="Genomic_DNA"/>
</dbReference>
<gene>
    <name evidence="1" type="ORF">A3J64_00160</name>
</gene>
<evidence type="ECO:0000313" key="1">
    <source>
        <dbReference type="EMBL" id="OGZ37362.1"/>
    </source>
</evidence>
<organism evidence="1 2">
    <name type="scientific">Candidatus Portnoybacteria bacterium RIFCSPHIGHO2_12_FULL_38_9</name>
    <dbReference type="NCBI Taxonomy" id="1801997"/>
    <lineage>
        <taxon>Bacteria</taxon>
        <taxon>Candidatus Portnoyibacteriota</taxon>
    </lineage>
</organism>
<proteinExistence type="predicted"/>
<dbReference type="STRING" id="1801997.A3J64_00160"/>
<name>A0A1G2FHU8_9BACT</name>
<comment type="caution">
    <text evidence="1">The sequence shown here is derived from an EMBL/GenBank/DDBJ whole genome shotgun (WGS) entry which is preliminary data.</text>
</comment>
<sequence>MGVMDRKRNTWSAKFVRFFTAFLPVAENRAGKCIRCGRCCQFFFRCPFLRYDREEKSYCVIYPIRLPACRVYPRNKKEWLTQDTCGFRFE</sequence>
<evidence type="ECO:0000313" key="2">
    <source>
        <dbReference type="Proteomes" id="UP000177061"/>
    </source>
</evidence>
<protein>
    <submittedName>
        <fullName evidence="1">Uncharacterized protein</fullName>
    </submittedName>
</protein>
<dbReference type="AlphaFoldDB" id="A0A1G2FHU8"/>